<accession>A0ACB9YLN8</accession>
<dbReference type="Proteomes" id="UP001497700">
    <property type="component" value="Unassembled WGS sequence"/>
</dbReference>
<evidence type="ECO:0000313" key="1">
    <source>
        <dbReference type="EMBL" id="KAI4860117.1"/>
    </source>
</evidence>
<name>A0ACB9YLN8_9PEZI</name>
<dbReference type="EMBL" id="MU393599">
    <property type="protein sequence ID" value="KAI4860117.1"/>
    <property type="molecule type" value="Genomic_DNA"/>
</dbReference>
<evidence type="ECO:0000313" key="2">
    <source>
        <dbReference type="Proteomes" id="UP001497700"/>
    </source>
</evidence>
<comment type="caution">
    <text evidence="1">The sequence shown here is derived from an EMBL/GenBank/DDBJ whole genome shotgun (WGS) entry which is preliminary data.</text>
</comment>
<protein>
    <submittedName>
        <fullName evidence="1">Uncharacterized protein</fullName>
    </submittedName>
</protein>
<reference evidence="1 2" key="1">
    <citation type="journal article" date="2022" name="New Phytol.">
        <title>Ecological generalism drives hyperdiversity of secondary metabolite gene clusters in xylarialean endophytes.</title>
        <authorList>
            <person name="Franco M.E.E."/>
            <person name="Wisecaver J.H."/>
            <person name="Arnold A.E."/>
            <person name="Ju Y.M."/>
            <person name="Slot J.C."/>
            <person name="Ahrendt S."/>
            <person name="Moore L.P."/>
            <person name="Eastman K.E."/>
            <person name="Scott K."/>
            <person name="Konkel Z."/>
            <person name="Mondo S.J."/>
            <person name="Kuo A."/>
            <person name="Hayes R.D."/>
            <person name="Haridas S."/>
            <person name="Andreopoulos B."/>
            <person name="Riley R."/>
            <person name="LaButti K."/>
            <person name="Pangilinan J."/>
            <person name="Lipzen A."/>
            <person name="Amirebrahimi M."/>
            <person name="Yan J."/>
            <person name="Adam C."/>
            <person name="Keymanesh K."/>
            <person name="Ng V."/>
            <person name="Louie K."/>
            <person name="Northen T."/>
            <person name="Drula E."/>
            <person name="Henrissat B."/>
            <person name="Hsieh H.M."/>
            <person name="Youens-Clark K."/>
            <person name="Lutzoni F."/>
            <person name="Miadlikowska J."/>
            <person name="Eastwood D.C."/>
            <person name="Hamelin R.C."/>
            <person name="Grigoriev I.V."/>
            <person name="U'Ren J.M."/>
        </authorList>
    </citation>
    <scope>NUCLEOTIDE SEQUENCE [LARGE SCALE GENOMIC DNA]</scope>
    <source>
        <strain evidence="1 2">CBS 119005</strain>
    </source>
</reference>
<keyword evidence="2" id="KW-1185">Reference proteome</keyword>
<gene>
    <name evidence="1" type="ORF">F4820DRAFT_437824</name>
</gene>
<organism evidence="1 2">
    <name type="scientific">Hypoxylon rubiginosum</name>
    <dbReference type="NCBI Taxonomy" id="110542"/>
    <lineage>
        <taxon>Eukaryota</taxon>
        <taxon>Fungi</taxon>
        <taxon>Dikarya</taxon>
        <taxon>Ascomycota</taxon>
        <taxon>Pezizomycotina</taxon>
        <taxon>Sordariomycetes</taxon>
        <taxon>Xylariomycetidae</taxon>
        <taxon>Xylariales</taxon>
        <taxon>Hypoxylaceae</taxon>
        <taxon>Hypoxylon</taxon>
    </lineage>
</organism>
<sequence length="493" mass="56228">MALPTAVWLASAIVLSLLSFLALNRTQKDVVLRRLGLGRGSSSRPSTPALEKQTPSKPLALSTSDLSATLPPSQRGQLGKMVEAMPASQKRAMGDLSFDPSAFARSLLGFEEDYRAADDAKYCYSGFSVREIRALGDFPDYSALSEVPPPRSYPEFDIDRAKPRPYRPFRWAYHQTMSLTKLETDWWIELESTYKTRIAQRKALYAEHGTSVLHWLPGSELACKELMEMVLQFVCARYPQYFSLSADKSRLENRILGVVTVIKEKHPLLVLLDHIPEDFGIMLRDPESGYYHLRAGVVCSALGWNVGTKIGMKLHEIHEPIPDYREKMQFSMDRFFSKMPASRPIQRGSWGLEVDQPLYMPPGDPHGAYRDVQDTSLTPERIHLRVDWQTLRRLPLSAAVVFNFKALFTPLAELRDEPYVPSLVKKVLTDGKDSLMKYKNTWHTEHVVVPALEKYEREQIEGGIIEEGWEPKTLEDSPWFPGWQDKWHAQQGF</sequence>
<proteinExistence type="predicted"/>